<dbReference type="GO" id="GO:0005737">
    <property type="term" value="C:cytoplasm"/>
    <property type="evidence" value="ECO:0007669"/>
    <property type="project" value="TreeGrafter"/>
</dbReference>
<dbReference type="Pfam" id="PF01266">
    <property type="entry name" value="DAO"/>
    <property type="match status" value="1"/>
</dbReference>
<protein>
    <submittedName>
        <fullName evidence="3">Oxidoreductase</fullName>
    </submittedName>
</protein>
<organism evidence="3 4">
    <name type="scientific">Candidatus Pseudothioglobus singularis PS1</name>
    <dbReference type="NCBI Taxonomy" id="1125411"/>
    <lineage>
        <taxon>Bacteria</taxon>
        <taxon>Pseudomonadati</taxon>
        <taxon>Pseudomonadota</taxon>
        <taxon>Gammaproteobacteria</taxon>
        <taxon>Candidatus Pseudothioglobaceae</taxon>
        <taxon>Candidatus Pseudothioglobus</taxon>
    </lineage>
</organism>
<dbReference type="STRING" id="1125411.W908_03195"/>
<dbReference type="GO" id="GO:0016491">
    <property type="term" value="F:oxidoreductase activity"/>
    <property type="evidence" value="ECO:0007669"/>
    <property type="project" value="UniProtKB-KW"/>
</dbReference>
<keyword evidence="4" id="KW-1185">Reference proteome</keyword>
<dbReference type="EMBL" id="CP006911">
    <property type="protein sequence ID" value="ALE01684.1"/>
    <property type="molecule type" value="Genomic_DNA"/>
</dbReference>
<reference evidence="3 4" key="1">
    <citation type="journal article" date="2015" name="Genome Announc.">
        <title>Genome Sequence of 'Candidatus Thioglobus singularis' Strain PS1, a Mixotroph from the SUP05 Clade of Marine Gammaproteobacteria.</title>
        <authorList>
            <person name="Marshall K.T."/>
            <person name="Morris R.M."/>
        </authorList>
    </citation>
    <scope>NUCLEOTIDE SEQUENCE [LARGE SCALE GENOMIC DNA]</scope>
    <source>
        <strain evidence="3 4">PS1</strain>
    </source>
</reference>
<dbReference type="KEGG" id="tsn:W908_03195"/>
<accession>A0A0M4LP89</accession>
<evidence type="ECO:0000313" key="4">
    <source>
        <dbReference type="Proteomes" id="UP000068905"/>
    </source>
</evidence>
<keyword evidence="1" id="KW-0560">Oxidoreductase</keyword>
<name>A0A0M4LP89_9GAMM</name>
<gene>
    <name evidence="3" type="ORF">W908_03195</name>
</gene>
<evidence type="ECO:0000313" key="3">
    <source>
        <dbReference type="EMBL" id="ALE01684.1"/>
    </source>
</evidence>
<dbReference type="PRINTS" id="PR00411">
    <property type="entry name" value="PNDRDTASEI"/>
</dbReference>
<dbReference type="PANTHER" id="PTHR13847:SF275">
    <property type="entry name" value="GAMMA-GLUTAMYLPUTRESCINE OXIDOREDUCTASE"/>
    <property type="match status" value="1"/>
</dbReference>
<dbReference type="PANTHER" id="PTHR13847">
    <property type="entry name" value="SARCOSINE DEHYDROGENASE-RELATED"/>
    <property type="match status" value="1"/>
</dbReference>
<dbReference type="Gene3D" id="3.50.50.60">
    <property type="entry name" value="FAD/NAD(P)-binding domain"/>
    <property type="match status" value="1"/>
</dbReference>
<dbReference type="SUPFAM" id="SSF51905">
    <property type="entry name" value="FAD/NAD(P)-binding domain"/>
    <property type="match status" value="1"/>
</dbReference>
<feature type="domain" description="FAD dependent oxidoreductase" evidence="2">
    <location>
        <begin position="27"/>
        <end position="375"/>
    </location>
</feature>
<evidence type="ECO:0000259" key="2">
    <source>
        <dbReference type="Pfam" id="PF01266"/>
    </source>
</evidence>
<dbReference type="InterPro" id="IPR036188">
    <property type="entry name" value="FAD/NAD-bd_sf"/>
</dbReference>
<dbReference type="AlphaFoldDB" id="A0A0M4LP89"/>
<dbReference type="PATRIC" id="fig|1125411.7.peg.623"/>
<proteinExistence type="predicted"/>
<dbReference type="OrthoDB" id="311718at2"/>
<dbReference type="RefSeq" id="WP_053819895.1">
    <property type="nucleotide sequence ID" value="NZ_CP006911.1"/>
</dbReference>
<sequence length="417" mass="45565">MLQNNLWENSSKENIGFEQLKDSVVSDLTIVGGGYTGCSAALSAAENGLSVTLIDNKIGFGGSGRNVGLVNSGLWLPPKKVESILGKDSGIKLNKALSKAPDLVFELIDKYKINCSAKRNGTLHCAHSQKGFKDIQDRYQQLTERGAELELLDQKEAEKRIGSSKFHGALLNKKAGTINPLSYCRGLARAAQSKGANIFEASLATKIKRKDNFWEIQTESGSIQSKMLLIATNAYQQNIKGIDPSKYTPVYYFQAATKPLSKDSLEGVLTNKEGCWDTATVMSSFRLDDENRFIIGGIGNLGPNISKIHSSWAKRKTQSIFPSLKNISLDYFWGGQIAMTDDHIPKIYKIGQGAYSIFGYSGRGIGPGTYLGKSIIESFLTGSEESLPIKPTHSNNEMFGKLKGNFIEFGAKLNHLA</sequence>
<dbReference type="Gene3D" id="3.30.9.10">
    <property type="entry name" value="D-Amino Acid Oxidase, subunit A, domain 2"/>
    <property type="match status" value="1"/>
</dbReference>
<evidence type="ECO:0000256" key="1">
    <source>
        <dbReference type="ARBA" id="ARBA00023002"/>
    </source>
</evidence>
<dbReference type="InterPro" id="IPR006076">
    <property type="entry name" value="FAD-dep_OxRdtase"/>
</dbReference>
<dbReference type="Proteomes" id="UP000068905">
    <property type="component" value="Chromosome"/>
</dbReference>